<sequence>MKIALVHDYLSQDGGAERVLKAFHEIWPEAPIFVLFYDKNKIKGFVEADIRQSFLARFPFIKNKYQWYLPLMPIATEKYDLGEFDVVLSSTSAFSKGILTKEDGLHVSYCHTPTRYLWSDTHEYIQDLKYNFFVKLFLPRLIHKLRIWDRNSVDRVDKFIANSHTVYKRIKKYYRRTSDVIHPPVDLDEFFISQEVDDYFVAGGRIVNYKRFDLIIQAFNRLGFKLKIYGDGPALEKLKKLAKPNIEFLGRISDKQKADILSKSKAFINPQVEDFGITPIEAMAAGRPVIAYGFGGVTETVISGVTGLFFYKQDWETLFDIVLDFDKYTWDSEKIRAHASRFDVKIFKNKIKYYVEENYVKFLSEINRCEL</sequence>
<protein>
    <recommendedName>
        <fullName evidence="5">Glycosyl transferase family 1 domain-containing protein</fullName>
    </recommendedName>
</protein>
<dbReference type="AlphaFoldDB" id="A0A1F6NPA9"/>
<dbReference type="Pfam" id="PF13439">
    <property type="entry name" value="Glyco_transf_4"/>
    <property type="match status" value="1"/>
</dbReference>
<organism evidence="3 4">
    <name type="scientific">Candidatus Magasanikbacteria bacterium RIFOXYC12_FULL_33_11</name>
    <dbReference type="NCBI Taxonomy" id="1798701"/>
    <lineage>
        <taxon>Bacteria</taxon>
        <taxon>Candidatus Magasanikiibacteriota</taxon>
    </lineage>
</organism>
<dbReference type="Pfam" id="PF00534">
    <property type="entry name" value="Glycos_transf_1"/>
    <property type="match status" value="1"/>
</dbReference>
<dbReference type="SUPFAM" id="SSF53756">
    <property type="entry name" value="UDP-Glycosyltransferase/glycogen phosphorylase"/>
    <property type="match status" value="1"/>
</dbReference>
<dbReference type="Gene3D" id="3.40.50.2000">
    <property type="entry name" value="Glycogen Phosphorylase B"/>
    <property type="match status" value="2"/>
</dbReference>
<dbReference type="GO" id="GO:0016757">
    <property type="term" value="F:glycosyltransferase activity"/>
    <property type="evidence" value="ECO:0007669"/>
    <property type="project" value="InterPro"/>
</dbReference>
<evidence type="ECO:0000313" key="3">
    <source>
        <dbReference type="EMBL" id="OGH85827.1"/>
    </source>
</evidence>
<dbReference type="PANTHER" id="PTHR45947:SF3">
    <property type="entry name" value="SULFOQUINOVOSYL TRANSFERASE SQD2"/>
    <property type="match status" value="1"/>
</dbReference>
<dbReference type="PANTHER" id="PTHR45947">
    <property type="entry name" value="SULFOQUINOVOSYL TRANSFERASE SQD2"/>
    <property type="match status" value="1"/>
</dbReference>
<comment type="caution">
    <text evidence="3">The sequence shown here is derived from an EMBL/GenBank/DDBJ whole genome shotgun (WGS) entry which is preliminary data.</text>
</comment>
<dbReference type="InterPro" id="IPR028098">
    <property type="entry name" value="Glyco_trans_4-like_N"/>
</dbReference>
<gene>
    <name evidence="3" type="ORF">A2493_02250</name>
</gene>
<accession>A0A1F6NPA9</accession>
<evidence type="ECO:0000259" key="1">
    <source>
        <dbReference type="Pfam" id="PF00534"/>
    </source>
</evidence>
<name>A0A1F6NPA9_9BACT</name>
<feature type="domain" description="Glycosyltransferase subfamily 4-like N-terminal" evidence="2">
    <location>
        <begin position="14"/>
        <end position="188"/>
    </location>
</feature>
<dbReference type="EMBL" id="MFQW01000036">
    <property type="protein sequence ID" value="OGH85827.1"/>
    <property type="molecule type" value="Genomic_DNA"/>
</dbReference>
<dbReference type="Proteomes" id="UP000178349">
    <property type="component" value="Unassembled WGS sequence"/>
</dbReference>
<evidence type="ECO:0008006" key="5">
    <source>
        <dbReference type="Google" id="ProtNLM"/>
    </source>
</evidence>
<dbReference type="InterPro" id="IPR001296">
    <property type="entry name" value="Glyco_trans_1"/>
</dbReference>
<evidence type="ECO:0000259" key="2">
    <source>
        <dbReference type="Pfam" id="PF13439"/>
    </source>
</evidence>
<evidence type="ECO:0000313" key="4">
    <source>
        <dbReference type="Proteomes" id="UP000178349"/>
    </source>
</evidence>
<reference evidence="3 4" key="1">
    <citation type="journal article" date="2016" name="Nat. Commun.">
        <title>Thousands of microbial genomes shed light on interconnected biogeochemical processes in an aquifer system.</title>
        <authorList>
            <person name="Anantharaman K."/>
            <person name="Brown C.T."/>
            <person name="Hug L.A."/>
            <person name="Sharon I."/>
            <person name="Castelle C.J."/>
            <person name="Probst A.J."/>
            <person name="Thomas B.C."/>
            <person name="Singh A."/>
            <person name="Wilkins M.J."/>
            <person name="Karaoz U."/>
            <person name="Brodie E.L."/>
            <person name="Williams K.H."/>
            <person name="Hubbard S.S."/>
            <person name="Banfield J.F."/>
        </authorList>
    </citation>
    <scope>NUCLEOTIDE SEQUENCE [LARGE SCALE GENOMIC DNA]</scope>
</reference>
<dbReference type="InterPro" id="IPR050194">
    <property type="entry name" value="Glycosyltransferase_grp1"/>
</dbReference>
<feature type="domain" description="Glycosyl transferase family 1" evidence="1">
    <location>
        <begin position="197"/>
        <end position="321"/>
    </location>
</feature>
<proteinExistence type="predicted"/>